<dbReference type="GO" id="GO:0046872">
    <property type="term" value="F:metal ion binding"/>
    <property type="evidence" value="ECO:0007669"/>
    <property type="project" value="UniProtKB-KW"/>
</dbReference>
<gene>
    <name evidence="4" type="ORF">DFR41_1011008</name>
</gene>
<keyword evidence="1" id="KW-0479">Metal-binding</keyword>
<protein>
    <submittedName>
        <fullName evidence="4">Arylsulfatase A-like enzyme</fullName>
    </submittedName>
</protein>
<evidence type="ECO:0000313" key="4">
    <source>
        <dbReference type="EMBL" id="RDI29252.1"/>
    </source>
</evidence>
<dbReference type="AlphaFoldDB" id="A0A370FNE8"/>
<dbReference type="PANTHER" id="PTHR45953">
    <property type="entry name" value="IDURONATE 2-SULFATASE"/>
    <property type="match status" value="1"/>
</dbReference>
<accession>A0A370FNE8</accession>
<dbReference type="OrthoDB" id="9766107at2"/>
<dbReference type="PANTHER" id="PTHR45953:SF1">
    <property type="entry name" value="IDURONATE 2-SULFATASE"/>
    <property type="match status" value="1"/>
</dbReference>
<dbReference type="GO" id="GO:0008484">
    <property type="term" value="F:sulfuric ester hydrolase activity"/>
    <property type="evidence" value="ECO:0007669"/>
    <property type="project" value="TreeGrafter"/>
</dbReference>
<evidence type="ECO:0000259" key="3">
    <source>
        <dbReference type="Pfam" id="PF00884"/>
    </source>
</evidence>
<dbReference type="RefSeq" id="WP_114801909.1">
    <property type="nucleotide sequence ID" value="NZ_QQAV01000001.1"/>
</dbReference>
<evidence type="ECO:0000313" key="5">
    <source>
        <dbReference type="Proteomes" id="UP000255265"/>
    </source>
</evidence>
<dbReference type="InterPro" id="IPR000917">
    <property type="entry name" value="Sulfatase_N"/>
</dbReference>
<name>A0A370FNE8_9BURK</name>
<evidence type="ECO:0000256" key="2">
    <source>
        <dbReference type="ARBA" id="ARBA00022801"/>
    </source>
</evidence>
<dbReference type="Gene3D" id="3.40.720.10">
    <property type="entry name" value="Alkaline Phosphatase, subunit A"/>
    <property type="match status" value="1"/>
</dbReference>
<dbReference type="SUPFAM" id="SSF53649">
    <property type="entry name" value="Alkaline phosphatase-like"/>
    <property type="match status" value="1"/>
</dbReference>
<dbReference type="EMBL" id="QQAV01000001">
    <property type="protein sequence ID" value="RDI29252.1"/>
    <property type="molecule type" value="Genomic_DNA"/>
</dbReference>
<dbReference type="GO" id="GO:0005737">
    <property type="term" value="C:cytoplasm"/>
    <property type="evidence" value="ECO:0007669"/>
    <property type="project" value="TreeGrafter"/>
</dbReference>
<dbReference type="Pfam" id="PF00884">
    <property type="entry name" value="Sulfatase"/>
    <property type="match status" value="1"/>
</dbReference>
<reference evidence="4 5" key="1">
    <citation type="submission" date="2018-07" db="EMBL/GenBank/DDBJ databases">
        <title>Genomic Encyclopedia of Type Strains, Phase IV (KMG-IV): sequencing the most valuable type-strain genomes for metagenomic binning, comparative biology and taxonomic classification.</title>
        <authorList>
            <person name="Goeker M."/>
        </authorList>
    </citation>
    <scope>NUCLEOTIDE SEQUENCE [LARGE SCALE GENOMIC DNA]</scope>
    <source>
        <strain evidence="4 5">DSM 21352</strain>
    </source>
</reference>
<keyword evidence="5" id="KW-1185">Reference proteome</keyword>
<evidence type="ECO:0000256" key="1">
    <source>
        <dbReference type="ARBA" id="ARBA00022723"/>
    </source>
</evidence>
<keyword evidence="2" id="KW-0378">Hydrolase</keyword>
<proteinExistence type="predicted"/>
<organism evidence="4 5">
    <name type="scientific">Pseudacidovorax intermedius</name>
    <dbReference type="NCBI Taxonomy" id="433924"/>
    <lineage>
        <taxon>Bacteria</taxon>
        <taxon>Pseudomonadati</taxon>
        <taxon>Pseudomonadota</taxon>
        <taxon>Betaproteobacteria</taxon>
        <taxon>Burkholderiales</taxon>
        <taxon>Comamonadaceae</taxon>
        <taxon>Pseudacidovorax</taxon>
    </lineage>
</organism>
<sequence>MTVLRNALFIMVDQLRWDHVGAYGVSSVPTPHMDALARRGALMRHAFVQGPVCGPSRMSYYTGRYVLSHGARWNRVPLSSAEKTLGDYLRPLGVRATLAGKSHVLPDTDALDRAGIEIESERGALLREGGFTPIERFDGHSRPDGRSGYADFLRAAGYAGEDPWSAHAISVQAPDGSVHSGWSMRHAHLPARVRAEHSETAYLSDRAIDFIQAQDEKRWCLHLSYVKPHWPYVAPAPYHAMFRGAPQSPVVKAPHERTEAHPVVRAFQQHEESLNFGQDAIAAHVKPTYMGLVAQLDEEIGRVMAALEASGQAPHTLVVLCADHGDMLGDHWLGEKELFYEAAVRVPLIVVDPRPEADATRGQVLDPLVEAIDVLPTLLEALGADPDGWQHCVEGRSLLPLLHGRTAPWRDAVFSEADYAYRAARWTLGRAPGECRGTMVRTGRWKYVDWEGFRPQLFDLHNDPDELHDLGADPPAAVEREMRERLLQWSLRRKNRTTVPDSDVAQRTEAVKRHGIHIGVW</sequence>
<feature type="domain" description="Sulfatase N-terminal" evidence="3">
    <location>
        <begin position="5"/>
        <end position="383"/>
    </location>
</feature>
<comment type="caution">
    <text evidence="4">The sequence shown here is derived from an EMBL/GenBank/DDBJ whole genome shotgun (WGS) entry which is preliminary data.</text>
</comment>
<dbReference type="InterPro" id="IPR017850">
    <property type="entry name" value="Alkaline_phosphatase_core_sf"/>
</dbReference>
<dbReference type="Proteomes" id="UP000255265">
    <property type="component" value="Unassembled WGS sequence"/>
</dbReference>